<dbReference type="InterPro" id="IPR009492">
    <property type="entry name" value="TniQ"/>
</dbReference>
<keyword evidence="3" id="KW-1185">Reference proteome</keyword>
<name>A0A941DJG2_9BURK</name>
<protein>
    <submittedName>
        <fullName evidence="2">TniQ family protein</fullName>
    </submittedName>
</protein>
<proteinExistence type="predicted"/>
<evidence type="ECO:0000313" key="3">
    <source>
        <dbReference type="Proteomes" id="UP000680067"/>
    </source>
</evidence>
<dbReference type="Pfam" id="PF06527">
    <property type="entry name" value="TniQ"/>
    <property type="match status" value="1"/>
</dbReference>
<sequence>MTSSLLLHLSPLPGESVRGFLRRLADKNSYEQVTWLKDVADLEEFLRPLVGVSLHGSVPSWTQRLLGVKSHTIGIRQIYIVSSTSRFCPLCLAEEAIWKWVWEYSFYVSCSKHRMQLLGNCTKCGEDVKWTRRSLSQCLCGASFSQMSSMTSDVETHRFCQFIEKKLLSSAGQFSNHHCGEHQYSILEKIDILDIANLILMLGSHTNKSASTPTQRNFRPSNIKHANALVFETAHLLKKWPTGFKSFLKFYSGFTDKNPLISALPKDFLRLVRIIHGNFKPKKFDFLRSAYTEFMRSHWHGSSIALCKISEEDIEISRFISKKSVIEKFHIPSEKIENLMLHGILVGRFDKSENRPERIFIEQDSAKLARNYIENQITKKSAEILLGISEERVDELVNAGIIHIFHKFDNSSLSPYFSCLEISQFVEHLSVYRRRRTGSDEEIFGHRILEYYGFSDSEFVKFISDILVGKLPTLGHISFYRGISGLIFNTVDFNNWWKETRSPISKFLN</sequence>
<reference evidence="2" key="1">
    <citation type="submission" date="2021-04" db="EMBL/GenBank/DDBJ databases">
        <title>novel species isolated from subtropical streams in China.</title>
        <authorList>
            <person name="Lu H."/>
        </authorList>
    </citation>
    <scope>NUCLEOTIDE SEQUENCE</scope>
    <source>
        <strain evidence="2">LFS511W</strain>
    </source>
</reference>
<gene>
    <name evidence="2" type="ORF">KDM89_08195</name>
</gene>
<evidence type="ECO:0000259" key="1">
    <source>
        <dbReference type="Pfam" id="PF06527"/>
    </source>
</evidence>
<dbReference type="EMBL" id="JAGSPN010000005">
    <property type="protein sequence ID" value="MBR7782117.1"/>
    <property type="molecule type" value="Genomic_DNA"/>
</dbReference>
<comment type="caution">
    <text evidence="2">The sequence shown here is derived from an EMBL/GenBank/DDBJ whole genome shotgun (WGS) entry which is preliminary data.</text>
</comment>
<dbReference type="AlphaFoldDB" id="A0A941DJG2"/>
<evidence type="ECO:0000313" key="2">
    <source>
        <dbReference type="EMBL" id="MBR7782117.1"/>
    </source>
</evidence>
<dbReference type="Proteomes" id="UP000680067">
    <property type="component" value="Unassembled WGS sequence"/>
</dbReference>
<organism evidence="2 3">
    <name type="scientific">Undibacterium luofuense</name>
    <dbReference type="NCBI Taxonomy" id="2828733"/>
    <lineage>
        <taxon>Bacteria</taxon>
        <taxon>Pseudomonadati</taxon>
        <taxon>Pseudomonadota</taxon>
        <taxon>Betaproteobacteria</taxon>
        <taxon>Burkholderiales</taxon>
        <taxon>Oxalobacteraceae</taxon>
        <taxon>Undibacterium</taxon>
    </lineage>
</organism>
<accession>A0A941DJG2</accession>
<feature type="domain" description="TniQ" evidence="1">
    <location>
        <begin position="7"/>
        <end position="117"/>
    </location>
</feature>